<proteinExistence type="predicted"/>
<dbReference type="EMBL" id="UPSH01000001">
    <property type="protein sequence ID" value="VBB18501.1"/>
    <property type="molecule type" value="Genomic_DNA"/>
</dbReference>
<protein>
    <submittedName>
        <fullName evidence="2">Uncharacterized protein</fullName>
    </submittedName>
</protein>
<sequence>MYALNLRRVNFEHYSCLFFYERLTYIKVTDRVNTQSTDNMRRLVLQTMISPLDETASFGSLHMVNNENDVVPSDTKDTGILNSTNPTDTVQMPRSDEYDTGDILLFSDKTFIPSRLIEWFTDSKYSHAGIILRDPVYINPEMKGLYLFESTGLTDIVDCEDNKLKTGVQIRKLEDVYKEYNGAVFWRKLHVDRNEKFYQTIADVHKTLHNKPYDTNPKDWIESLLDVTVGSAQLTSRFFCSAMVTYVYDKLGLVDKGTPWTIIRPKDLGTENEATNRVKIINCTLDKEFVIKGYDAYVHYIYSTY</sequence>
<keyword evidence="3" id="KW-1185">Reference proteome</keyword>
<evidence type="ECO:0000313" key="3">
    <source>
        <dbReference type="Proteomes" id="UP000594342"/>
    </source>
</evidence>
<comment type="caution">
    <text evidence="2">The sequence shown here is derived from an EMBL/GenBank/DDBJ whole genome shotgun (WGS) entry which is preliminary data.</text>
</comment>
<dbReference type="PANTHER" id="PTHR47112">
    <property type="entry name" value="PX DOMAIN-CONTAINING PROTEIN"/>
    <property type="match status" value="1"/>
</dbReference>
<dbReference type="PANTHER" id="PTHR47112:SF1">
    <property type="entry name" value="PX DOMAIN-CONTAINING PROTEIN"/>
    <property type="match status" value="1"/>
</dbReference>
<evidence type="ECO:0000313" key="2">
    <source>
        <dbReference type="EMBL" id="VBB18501.1"/>
    </source>
</evidence>
<dbReference type="Proteomes" id="UP000594342">
    <property type="component" value="Unassembled WGS sequence"/>
</dbReference>
<dbReference type="Gene3D" id="3.90.1720.10">
    <property type="entry name" value="endopeptidase domain like (from Nostoc punctiforme)"/>
    <property type="match status" value="1"/>
</dbReference>
<feature type="region of interest" description="Disordered" evidence="1">
    <location>
        <begin position="73"/>
        <end position="93"/>
    </location>
</feature>
<reference evidence="2 3" key="1">
    <citation type="submission" date="2018-10" db="EMBL/GenBank/DDBJ databases">
        <authorList>
            <consortium name="IHU Genomes"/>
        </authorList>
    </citation>
    <scope>NUCLEOTIDE SEQUENCE [LARGE SCALE GENOMIC DNA]</scope>
    <source>
        <strain evidence="2 3">A1</strain>
    </source>
</reference>
<feature type="compositionally biased region" description="Polar residues" evidence="1">
    <location>
        <begin position="80"/>
        <end position="92"/>
    </location>
</feature>
<organism evidence="2 3">
    <name type="scientific">Yasminevirus sp. GU-2018</name>
    <dbReference type="NCBI Taxonomy" id="2420051"/>
    <lineage>
        <taxon>Viruses</taxon>
        <taxon>Varidnaviria</taxon>
        <taxon>Bamfordvirae</taxon>
        <taxon>Nucleocytoviricota</taxon>
        <taxon>Megaviricetes</taxon>
        <taxon>Imitervirales</taxon>
        <taxon>Mimiviridae</taxon>
        <taxon>Klosneuvirinae</taxon>
        <taxon>Yasminevirus</taxon>
        <taxon>Yasminevirus saudimassiliense</taxon>
    </lineage>
</organism>
<dbReference type="SUPFAM" id="SSF54001">
    <property type="entry name" value="Cysteine proteinases"/>
    <property type="match status" value="1"/>
</dbReference>
<name>A0A5K0UA75_9VIRU</name>
<evidence type="ECO:0000256" key="1">
    <source>
        <dbReference type="SAM" id="MobiDB-lite"/>
    </source>
</evidence>
<accession>A0A5K0UA75</accession>
<gene>
    <name evidence="2" type="ORF">YASMINEVIRUS_964</name>
</gene>
<dbReference type="InterPro" id="IPR038765">
    <property type="entry name" value="Papain-like_cys_pep_sf"/>
</dbReference>